<sequence length="75" mass="8478">MEQANEMRVANFQPCYGHSVQQSGLCDLGFGRESIHFFEKANKLLRPLWVQIINSHFADITNCADGKDLVESLHA</sequence>
<dbReference type="EMBL" id="CDPU01000004">
    <property type="protein sequence ID" value="CEO46353.1"/>
    <property type="molecule type" value="Genomic_DNA"/>
</dbReference>
<accession>A0A0B7JN17</accession>
<reference evidence="1" key="1">
    <citation type="submission" date="2015-01" db="EMBL/GenBank/DDBJ databases">
        <authorList>
            <person name="Durling Mikael"/>
        </authorList>
    </citation>
    <scope>NUCLEOTIDE SEQUENCE</scope>
</reference>
<name>A0A0B7JN17_BIOOC</name>
<proteinExistence type="predicted"/>
<organism evidence="1">
    <name type="scientific">Bionectria ochroleuca</name>
    <name type="common">Gliocladium roseum</name>
    <dbReference type="NCBI Taxonomy" id="29856"/>
    <lineage>
        <taxon>Eukaryota</taxon>
        <taxon>Fungi</taxon>
        <taxon>Dikarya</taxon>
        <taxon>Ascomycota</taxon>
        <taxon>Pezizomycotina</taxon>
        <taxon>Sordariomycetes</taxon>
        <taxon>Hypocreomycetidae</taxon>
        <taxon>Hypocreales</taxon>
        <taxon>Bionectriaceae</taxon>
        <taxon>Clonostachys</taxon>
    </lineage>
</organism>
<dbReference type="AlphaFoldDB" id="A0A0B7JN17"/>
<protein>
    <submittedName>
        <fullName evidence="1">Uncharacterized protein</fullName>
    </submittedName>
</protein>
<gene>
    <name evidence="1" type="ORF">BN869_000002408_1</name>
</gene>
<evidence type="ECO:0000313" key="1">
    <source>
        <dbReference type="EMBL" id="CEO46353.1"/>
    </source>
</evidence>